<feature type="domain" description="Helix-turn-helix" evidence="1">
    <location>
        <begin position="30"/>
        <end position="78"/>
    </location>
</feature>
<dbReference type="RefSeq" id="WP_304437060.1">
    <property type="nucleotide sequence ID" value="NZ_JAUKUC010000001.1"/>
</dbReference>
<dbReference type="InterPro" id="IPR010093">
    <property type="entry name" value="SinI_DNA-bd"/>
</dbReference>
<gene>
    <name evidence="2" type="ORF">Q2T41_16990</name>
</gene>
<keyword evidence="3" id="KW-1185">Reference proteome</keyword>
<accession>A0ABT8RTZ4</accession>
<dbReference type="EMBL" id="JAUKUC010000001">
    <property type="protein sequence ID" value="MDO1514353.1"/>
    <property type="molecule type" value="Genomic_DNA"/>
</dbReference>
<protein>
    <submittedName>
        <fullName evidence="2">Helix-turn-helix domain-containing protein</fullName>
    </submittedName>
</protein>
<sequence length="100" mass="11996">MKKKNIKLLAEQIVYLLKNNSNLKKEEDLFLKIEEASKLIHLSKYTIYGLVHKNSIPYHKRGRRLYFLKSEILDWLKAGKREDKTSIQNEVDEYLLKNQF</sequence>
<reference evidence="2" key="1">
    <citation type="journal article" date="2014" name="Int. J. Syst. Evol. Microbiol.">
        <title>Complete genome of a new Firmicutes species belonging to the dominant human colonic microbiota ('Ruminococcus bicirculans') reveals two chromosomes and a selective capacity to utilize plant glucans.</title>
        <authorList>
            <consortium name="NISC Comparative Sequencing Program"/>
            <person name="Wegmann U."/>
            <person name="Louis P."/>
            <person name="Goesmann A."/>
            <person name="Henrissat B."/>
            <person name="Duncan S.H."/>
            <person name="Flint H.J."/>
        </authorList>
    </citation>
    <scope>NUCLEOTIDE SEQUENCE</scope>
    <source>
        <strain evidence="2">CECT 8869</strain>
    </source>
</reference>
<dbReference type="SUPFAM" id="SSF46955">
    <property type="entry name" value="Putative DNA-binding domain"/>
    <property type="match status" value="1"/>
</dbReference>
<organism evidence="2 3">
    <name type="scientific">Maribacter confluentis</name>
    <dbReference type="NCBI Taxonomy" id="1656093"/>
    <lineage>
        <taxon>Bacteria</taxon>
        <taxon>Pseudomonadati</taxon>
        <taxon>Bacteroidota</taxon>
        <taxon>Flavobacteriia</taxon>
        <taxon>Flavobacteriales</taxon>
        <taxon>Flavobacteriaceae</taxon>
        <taxon>Maribacter</taxon>
    </lineage>
</organism>
<dbReference type="InterPro" id="IPR009061">
    <property type="entry name" value="DNA-bd_dom_put_sf"/>
</dbReference>
<name>A0ABT8RTZ4_9FLAO</name>
<reference evidence="2" key="2">
    <citation type="submission" date="2023-06" db="EMBL/GenBank/DDBJ databases">
        <authorList>
            <person name="Lucena T."/>
            <person name="Sun Q."/>
        </authorList>
    </citation>
    <scope>NUCLEOTIDE SEQUENCE</scope>
    <source>
        <strain evidence="2">CECT 8869</strain>
    </source>
</reference>
<evidence type="ECO:0000313" key="3">
    <source>
        <dbReference type="Proteomes" id="UP001168579"/>
    </source>
</evidence>
<proteinExistence type="predicted"/>
<evidence type="ECO:0000313" key="2">
    <source>
        <dbReference type="EMBL" id="MDO1514353.1"/>
    </source>
</evidence>
<dbReference type="Pfam" id="PF12728">
    <property type="entry name" value="HTH_17"/>
    <property type="match status" value="1"/>
</dbReference>
<comment type="caution">
    <text evidence="2">The sequence shown here is derived from an EMBL/GenBank/DDBJ whole genome shotgun (WGS) entry which is preliminary data.</text>
</comment>
<dbReference type="InterPro" id="IPR041657">
    <property type="entry name" value="HTH_17"/>
</dbReference>
<dbReference type="Proteomes" id="UP001168579">
    <property type="component" value="Unassembled WGS sequence"/>
</dbReference>
<dbReference type="NCBIfam" id="TIGR01764">
    <property type="entry name" value="excise"/>
    <property type="match status" value="1"/>
</dbReference>
<evidence type="ECO:0000259" key="1">
    <source>
        <dbReference type="Pfam" id="PF12728"/>
    </source>
</evidence>